<dbReference type="SUPFAM" id="SSF89550">
    <property type="entry name" value="PHP domain-like"/>
    <property type="match status" value="1"/>
</dbReference>
<evidence type="ECO:0000313" key="1">
    <source>
        <dbReference type="EMBL" id="HHJ52651.1"/>
    </source>
</evidence>
<reference evidence="1" key="1">
    <citation type="journal article" date="2020" name="mSystems">
        <title>Genome- and Community-Level Interaction Insights into Carbon Utilization and Element Cycling Functions of Hydrothermarchaeota in Hydrothermal Sediment.</title>
        <authorList>
            <person name="Zhou Z."/>
            <person name="Liu Y."/>
            <person name="Xu W."/>
            <person name="Pan J."/>
            <person name="Luo Z.H."/>
            <person name="Li M."/>
        </authorList>
    </citation>
    <scope>NUCLEOTIDE SEQUENCE [LARGE SCALE GENOMIC DNA]</scope>
    <source>
        <strain evidence="1">HyVt-527</strain>
    </source>
</reference>
<proteinExistence type="predicted"/>
<dbReference type="EMBL" id="DROD01000386">
    <property type="protein sequence ID" value="HHJ52651.1"/>
    <property type="molecule type" value="Genomic_DNA"/>
</dbReference>
<dbReference type="Gene3D" id="3.20.20.140">
    <property type="entry name" value="Metal-dependent hydrolases"/>
    <property type="match status" value="1"/>
</dbReference>
<name>A0A7V5PP44_CALAY</name>
<dbReference type="PANTHER" id="PTHR42924">
    <property type="entry name" value="EXONUCLEASE"/>
    <property type="match status" value="1"/>
</dbReference>
<feature type="non-terminal residue" evidence="1">
    <location>
        <position position="402"/>
    </location>
</feature>
<dbReference type="Proteomes" id="UP000886124">
    <property type="component" value="Unassembled WGS sequence"/>
</dbReference>
<organism evidence="1">
    <name type="scientific">Caldithrix abyssi</name>
    <dbReference type="NCBI Taxonomy" id="187145"/>
    <lineage>
        <taxon>Bacteria</taxon>
        <taxon>Pseudomonadati</taxon>
        <taxon>Calditrichota</taxon>
        <taxon>Calditrichia</taxon>
        <taxon>Calditrichales</taxon>
        <taxon>Calditrichaceae</taxon>
        <taxon>Caldithrix</taxon>
    </lineage>
</organism>
<protein>
    <recommendedName>
        <fullName evidence="2">Polymerase/histidinol phosphatase N-terminal domain-containing protein</fullName>
    </recommendedName>
</protein>
<dbReference type="PANTHER" id="PTHR42924:SF3">
    <property type="entry name" value="POLYMERASE_HISTIDINOL PHOSPHATASE N-TERMINAL DOMAIN-CONTAINING PROTEIN"/>
    <property type="match status" value="1"/>
</dbReference>
<sequence>MWLLPVLSYAEVHYRFKFFFNWLHRAQPEIIADVPQRVQAGKPVPLLVVIKDAHRYPITLTRISALIDQKNVFQQEFNRSFDRLYQDVIVRIPPEYFTPGEHRINVKIEYRIGDRVVVCYNDNYRTTSHAPLVVRITEQNYPRFENCFFGDLHVHTNYTTDQIEFGASLKATVQMAQALELDFIAVTDHSYDLDDDPNDYLSNDPDLPKWRRFQAEVAEVNQNENEFCVLPGEEVSVRNEQGRNIHLLIFNHDRFIPGSGDSGERWLRFYSEHSLNEALAQLDDRAAAFGAHPAARTPLLQKWFIHRGDWTNADMRTPGLHGLQFLNGADRAEERRGLLLWKNLLLAGKKLFILAGNDAHGNFSRTRQIGVPFVNIAENEQHLLGAWRTGLFLSPGKLTPQR</sequence>
<dbReference type="InterPro" id="IPR052018">
    <property type="entry name" value="PHP_domain"/>
</dbReference>
<evidence type="ECO:0008006" key="2">
    <source>
        <dbReference type="Google" id="ProtNLM"/>
    </source>
</evidence>
<accession>A0A7V5PP44</accession>
<dbReference type="GO" id="GO:0035312">
    <property type="term" value="F:5'-3' DNA exonuclease activity"/>
    <property type="evidence" value="ECO:0007669"/>
    <property type="project" value="TreeGrafter"/>
</dbReference>
<comment type="caution">
    <text evidence="1">The sequence shown here is derived from an EMBL/GenBank/DDBJ whole genome shotgun (WGS) entry which is preliminary data.</text>
</comment>
<dbReference type="AlphaFoldDB" id="A0A7V5PP44"/>
<gene>
    <name evidence="1" type="ORF">ENJ89_05610</name>
</gene>
<dbReference type="GO" id="GO:0004534">
    <property type="term" value="F:5'-3' RNA exonuclease activity"/>
    <property type="evidence" value="ECO:0007669"/>
    <property type="project" value="TreeGrafter"/>
</dbReference>
<dbReference type="InterPro" id="IPR016195">
    <property type="entry name" value="Pol/histidinol_Pase-like"/>
</dbReference>